<gene>
    <name evidence="4" type="ORF">SAMN05421779_103369</name>
</gene>
<dbReference type="STRING" id="80876.SAMN05421779_103369"/>
<evidence type="ECO:0000313" key="4">
    <source>
        <dbReference type="EMBL" id="SIS74027.1"/>
    </source>
</evidence>
<feature type="chain" id="PRO_5009943313" evidence="2">
    <location>
        <begin position="22"/>
        <end position="219"/>
    </location>
</feature>
<dbReference type="InterPro" id="IPR027385">
    <property type="entry name" value="Beta-barrel_OMP"/>
</dbReference>
<accession>A0A1N7LJP7</accession>
<sequence length="219" mass="22755">MMKKIIAATAALVLSATAAQAADEGIYARLDSGWSFSRDAGKDMDDDVGNSPIIGAGVGYRFNQYLRTDLTLGYRGGYDINANTTQGGTTFNFKGDVSAITGMANVYVDVAKMGMFTPYVGAGIGFSRNKVSDTDITTTAGVNGSLEGDTTTSLAWQVGAGVGIDVAPKWTIDVGYRYLDLGEAKSGSTATIGGVTVGNATAKGDLRAHELQAGVRYAF</sequence>
<proteinExistence type="predicted"/>
<dbReference type="EMBL" id="FTOA01000003">
    <property type="protein sequence ID" value="SIS74027.1"/>
    <property type="molecule type" value="Genomic_DNA"/>
</dbReference>
<feature type="signal peptide" evidence="2">
    <location>
        <begin position="1"/>
        <end position="21"/>
    </location>
</feature>
<dbReference type="Pfam" id="PF13505">
    <property type="entry name" value="OMP_b-brl"/>
    <property type="match status" value="1"/>
</dbReference>
<evidence type="ECO:0000259" key="3">
    <source>
        <dbReference type="Pfam" id="PF13505"/>
    </source>
</evidence>
<evidence type="ECO:0000313" key="5">
    <source>
        <dbReference type="Proteomes" id="UP000185678"/>
    </source>
</evidence>
<name>A0A1N7LJP7_9PROT</name>
<protein>
    <submittedName>
        <fullName evidence="4">Opacity protein</fullName>
    </submittedName>
</protein>
<dbReference type="AlphaFoldDB" id="A0A1N7LJP7"/>
<keyword evidence="1 2" id="KW-0732">Signal</keyword>
<organism evidence="4 5">
    <name type="scientific">Insolitispirillum peregrinum</name>
    <dbReference type="NCBI Taxonomy" id="80876"/>
    <lineage>
        <taxon>Bacteria</taxon>
        <taxon>Pseudomonadati</taxon>
        <taxon>Pseudomonadota</taxon>
        <taxon>Alphaproteobacteria</taxon>
        <taxon>Rhodospirillales</taxon>
        <taxon>Novispirillaceae</taxon>
        <taxon>Insolitispirillum</taxon>
    </lineage>
</organism>
<evidence type="ECO:0000256" key="1">
    <source>
        <dbReference type="ARBA" id="ARBA00022729"/>
    </source>
</evidence>
<dbReference type="Gene3D" id="2.40.160.20">
    <property type="match status" value="1"/>
</dbReference>
<keyword evidence="5" id="KW-1185">Reference proteome</keyword>
<dbReference type="RefSeq" id="WP_084194728.1">
    <property type="nucleotide sequence ID" value="NZ_FTOA01000003.1"/>
</dbReference>
<dbReference type="SUPFAM" id="SSF56925">
    <property type="entry name" value="OMPA-like"/>
    <property type="match status" value="1"/>
</dbReference>
<dbReference type="InterPro" id="IPR011250">
    <property type="entry name" value="OMP/PagP_B-barrel"/>
</dbReference>
<dbReference type="OrthoDB" id="5643626at2"/>
<reference evidence="4 5" key="1">
    <citation type="submission" date="2017-01" db="EMBL/GenBank/DDBJ databases">
        <authorList>
            <person name="Mah S.A."/>
            <person name="Swanson W.J."/>
            <person name="Moy G.W."/>
            <person name="Vacquier V.D."/>
        </authorList>
    </citation>
    <scope>NUCLEOTIDE SEQUENCE [LARGE SCALE GENOMIC DNA]</scope>
    <source>
        <strain evidence="4 5">DSM 11589</strain>
    </source>
</reference>
<feature type="domain" description="Outer membrane protein beta-barrel" evidence="3">
    <location>
        <begin position="8"/>
        <end position="219"/>
    </location>
</feature>
<dbReference type="Proteomes" id="UP000185678">
    <property type="component" value="Unassembled WGS sequence"/>
</dbReference>
<evidence type="ECO:0000256" key="2">
    <source>
        <dbReference type="SAM" id="SignalP"/>
    </source>
</evidence>